<dbReference type="AlphaFoldDB" id="A0AAF0EPG2"/>
<accession>A0AAF0EPG2</accession>
<keyword evidence="3" id="KW-1185">Reference proteome</keyword>
<name>A0AAF0EPG2_9BASI</name>
<organism evidence="2 3">
    <name type="scientific">Malassezia cuniculi</name>
    <dbReference type="NCBI Taxonomy" id="948313"/>
    <lineage>
        <taxon>Eukaryota</taxon>
        <taxon>Fungi</taxon>
        <taxon>Dikarya</taxon>
        <taxon>Basidiomycota</taxon>
        <taxon>Ustilaginomycotina</taxon>
        <taxon>Malasseziomycetes</taxon>
        <taxon>Malasseziales</taxon>
        <taxon>Malasseziaceae</taxon>
        <taxon>Malassezia</taxon>
    </lineage>
</organism>
<feature type="compositionally biased region" description="Low complexity" evidence="1">
    <location>
        <begin position="218"/>
        <end position="232"/>
    </location>
</feature>
<evidence type="ECO:0000313" key="2">
    <source>
        <dbReference type="EMBL" id="WFD33895.1"/>
    </source>
</evidence>
<feature type="compositionally biased region" description="Acidic residues" evidence="1">
    <location>
        <begin position="293"/>
        <end position="308"/>
    </location>
</feature>
<dbReference type="EMBL" id="CP119877">
    <property type="protein sequence ID" value="WFD33895.1"/>
    <property type="molecule type" value="Genomic_DNA"/>
</dbReference>
<protein>
    <submittedName>
        <fullName evidence="2">Uncharacterized protein</fullName>
    </submittedName>
</protein>
<feature type="compositionally biased region" description="Polar residues" evidence="1">
    <location>
        <begin position="310"/>
        <end position="333"/>
    </location>
</feature>
<sequence>MADEPYSVTAAAVAAGESGVNNPNDTNYTKLVDEQVSNIVGGVSSWWSSFSQQSQQFISSTQKHIEEQGGIYSAARNEIARIEKEIEKVATPRDAEGDAQPSFEAFSNNVWHSLQGLAHIPQVQKLREQVANGLPQTADDAQQAITSLPAYREVEALATKYLGAGEEFAKDVGRDIRSTLNSIVSFAPANNPSVLDGRPVDIEASFNADDYIGQDEPGASSAPSRSDASTSTAAASASAPLASGAPGAASSAGVSAAGVGAASVGAAGVGATGAPSADGTPFVPAATPADTTLADDDFSWDDDDEDTAAVETSTVPISATTTHATQVPASTQPAADGDSDWE</sequence>
<evidence type="ECO:0000256" key="1">
    <source>
        <dbReference type="SAM" id="MobiDB-lite"/>
    </source>
</evidence>
<proteinExistence type="predicted"/>
<dbReference type="Proteomes" id="UP001219933">
    <property type="component" value="Chromosome 1"/>
</dbReference>
<evidence type="ECO:0000313" key="3">
    <source>
        <dbReference type="Proteomes" id="UP001219933"/>
    </source>
</evidence>
<gene>
    <name evidence="2" type="ORF">MCUN1_000721</name>
</gene>
<reference evidence="2" key="1">
    <citation type="submission" date="2023-03" db="EMBL/GenBank/DDBJ databases">
        <title>Mating type loci evolution in Malassezia.</title>
        <authorList>
            <person name="Coelho M.A."/>
        </authorList>
    </citation>
    <scope>NUCLEOTIDE SEQUENCE</scope>
    <source>
        <strain evidence="2">CBS 11721</strain>
    </source>
</reference>
<feature type="region of interest" description="Disordered" evidence="1">
    <location>
        <begin position="210"/>
        <end position="232"/>
    </location>
</feature>
<feature type="region of interest" description="Disordered" evidence="1">
    <location>
        <begin position="272"/>
        <end position="342"/>
    </location>
</feature>